<dbReference type="InterPro" id="IPR036188">
    <property type="entry name" value="FAD/NAD-bd_sf"/>
</dbReference>
<dbReference type="Pfam" id="PF07992">
    <property type="entry name" value="Pyr_redox_2"/>
    <property type="match status" value="1"/>
</dbReference>
<comment type="cofactor">
    <cofactor evidence="1">
        <name>FAD</name>
        <dbReference type="ChEBI" id="CHEBI:57692"/>
    </cofactor>
</comment>
<evidence type="ECO:0000256" key="5">
    <source>
        <dbReference type="ARBA" id="ARBA00023002"/>
    </source>
</evidence>
<accession>A0ABY6ER91</accession>
<evidence type="ECO:0000256" key="2">
    <source>
        <dbReference type="ARBA" id="ARBA00005272"/>
    </source>
</evidence>
<keyword evidence="8" id="KW-1185">Reference proteome</keyword>
<dbReference type="Gene3D" id="3.50.50.100">
    <property type="match status" value="1"/>
</dbReference>
<gene>
    <name evidence="7" type="ORF">N8I86_20370</name>
</gene>
<protein>
    <submittedName>
        <fullName evidence="7">FAD-dependent oxidoreductase</fullName>
    </submittedName>
</protein>
<dbReference type="RefSeq" id="WP_263278388.1">
    <property type="nucleotide sequence ID" value="NZ_CP106795.1"/>
</dbReference>
<dbReference type="InterPro" id="IPR023753">
    <property type="entry name" value="FAD/NAD-binding_dom"/>
</dbReference>
<evidence type="ECO:0000313" key="8">
    <source>
        <dbReference type="Proteomes" id="UP001060733"/>
    </source>
</evidence>
<dbReference type="PRINTS" id="PR00411">
    <property type="entry name" value="PNDRDTASEI"/>
</dbReference>
<proteinExistence type="inferred from homology"/>
<reference evidence="7" key="1">
    <citation type="submission" date="2022-10" db="EMBL/GenBank/DDBJ databases">
        <authorList>
            <person name="Mo P."/>
        </authorList>
    </citation>
    <scope>NUCLEOTIDE SEQUENCE</scope>
    <source>
        <strain evidence="7">HUAS 14-6</strain>
    </source>
</reference>
<sequence>MQHRIVVLGAGYAGAIAAGRLAKRLHREDVAITLVNAEPDFVERVRMHQLATGQELRPRPFGEMFAGTGVELRLAKVTAVDADRRTVTLQNTHGTGSGTELAYDTLVYALGSGWRDQGVPGAAEHAHEIAGRPGALRLRERLAGLAAGQPVVVVGGGLTGLEAATEIAEARPDLDVALAARGALGDWLSPKGRRHLRKVFGRLGITAHEHAAVTAVEADRVTTAEGGTIPAAVTVWTTGFAVHPIAGATTLEVTDTGQIVVDGTMRSVSHPDVYAVGDAALAMGPGDKPLRMSCASGTPMAWQAADAIAARLTGGKLPNVPLRYFNQCISLGRKEGLIQYVTADDRAVRAALTGRTAALYKELVCKGAAWAVAHPLPVRRRHVVRRPQETVTAVEATGEATAEATA</sequence>
<dbReference type="SUPFAM" id="SSF51905">
    <property type="entry name" value="FAD/NAD(P)-binding domain"/>
    <property type="match status" value="1"/>
</dbReference>
<feature type="domain" description="FAD/NAD(P)-binding" evidence="6">
    <location>
        <begin position="4"/>
        <end position="305"/>
    </location>
</feature>
<evidence type="ECO:0000256" key="3">
    <source>
        <dbReference type="ARBA" id="ARBA00022630"/>
    </source>
</evidence>
<evidence type="ECO:0000256" key="1">
    <source>
        <dbReference type="ARBA" id="ARBA00001974"/>
    </source>
</evidence>
<dbReference type="PANTHER" id="PTHR42913">
    <property type="entry name" value="APOPTOSIS-INDUCING FACTOR 1"/>
    <property type="match status" value="1"/>
</dbReference>
<dbReference type="EMBL" id="CP106795">
    <property type="protein sequence ID" value="UXY36869.1"/>
    <property type="molecule type" value="Genomic_DNA"/>
</dbReference>
<keyword evidence="4" id="KW-0274">FAD</keyword>
<dbReference type="PRINTS" id="PR00368">
    <property type="entry name" value="FADPNR"/>
</dbReference>
<evidence type="ECO:0000256" key="4">
    <source>
        <dbReference type="ARBA" id="ARBA00022827"/>
    </source>
</evidence>
<dbReference type="Proteomes" id="UP001060733">
    <property type="component" value="Chromosome"/>
</dbReference>
<organism evidence="7 8">
    <name type="scientific">Streptomyces albidocamelliae</name>
    <dbReference type="NCBI Taxonomy" id="2981135"/>
    <lineage>
        <taxon>Bacteria</taxon>
        <taxon>Bacillati</taxon>
        <taxon>Actinomycetota</taxon>
        <taxon>Actinomycetes</taxon>
        <taxon>Kitasatosporales</taxon>
        <taxon>Streptomycetaceae</taxon>
        <taxon>Streptomyces</taxon>
    </lineage>
</organism>
<dbReference type="InterPro" id="IPR051169">
    <property type="entry name" value="NADH-Q_oxidoreductase"/>
</dbReference>
<keyword evidence="3" id="KW-0285">Flavoprotein</keyword>
<evidence type="ECO:0000259" key="6">
    <source>
        <dbReference type="Pfam" id="PF07992"/>
    </source>
</evidence>
<keyword evidence="5" id="KW-0560">Oxidoreductase</keyword>
<evidence type="ECO:0000313" key="7">
    <source>
        <dbReference type="EMBL" id="UXY36869.1"/>
    </source>
</evidence>
<comment type="similarity">
    <text evidence="2">Belongs to the NADH dehydrogenase family.</text>
</comment>
<name>A0ABY6ER91_9ACTN</name>
<dbReference type="PANTHER" id="PTHR42913:SF3">
    <property type="entry name" value="64 KDA MITOCHONDRIAL NADH DEHYDROGENASE (EUROFUNG)"/>
    <property type="match status" value="1"/>
</dbReference>